<dbReference type="SMART" id="SM00877">
    <property type="entry name" value="BMC"/>
    <property type="match status" value="1"/>
</dbReference>
<proteinExistence type="inferred from homology"/>
<gene>
    <name evidence="6" type="ORF">HJG54_20885</name>
</gene>
<keyword evidence="3" id="KW-1283">Bacterial microcompartment</keyword>
<protein>
    <submittedName>
        <fullName evidence="6">Carbon dioxide-concentrating mechanism protein CcmK</fullName>
    </submittedName>
</protein>
<dbReference type="SUPFAM" id="SSF143414">
    <property type="entry name" value="CcmK-like"/>
    <property type="match status" value="1"/>
</dbReference>
<organism evidence="6">
    <name type="scientific">Leptolyngbya sp. NK1-12</name>
    <dbReference type="NCBI Taxonomy" id="2547451"/>
    <lineage>
        <taxon>Bacteria</taxon>
        <taxon>Bacillati</taxon>
        <taxon>Cyanobacteriota</taxon>
        <taxon>Cyanophyceae</taxon>
        <taxon>Leptolyngbyales</taxon>
        <taxon>Leptolyngbyaceae</taxon>
        <taxon>Leptolyngbya group</taxon>
        <taxon>Leptolyngbya</taxon>
    </lineage>
</organism>
<dbReference type="Pfam" id="PF00936">
    <property type="entry name" value="BMC"/>
    <property type="match status" value="1"/>
</dbReference>
<reference evidence="6" key="1">
    <citation type="submission" date="2020-05" db="EMBL/GenBank/DDBJ databases">
        <authorList>
            <person name="Zhu T."/>
            <person name="Keshari N."/>
            <person name="Lu X."/>
        </authorList>
    </citation>
    <scope>NUCLEOTIDE SEQUENCE</scope>
    <source>
        <strain evidence="6">NK1-12</strain>
    </source>
</reference>
<evidence type="ECO:0000259" key="5">
    <source>
        <dbReference type="PROSITE" id="PS51930"/>
    </source>
</evidence>
<dbReference type="Gene3D" id="3.30.70.1710">
    <property type="match status" value="1"/>
</dbReference>
<evidence type="ECO:0000256" key="1">
    <source>
        <dbReference type="ARBA" id="ARBA00023300"/>
    </source>
</evidence>
<dbReference type="GO" id="GO:0031470">
    <property type="term" value="C:carboxysome"/>
    <property type="evidence" value="ECO:0007669"/>
    <property type="project" value="UniProtKB-SubCell"/>
</dbReference>
<dbReference type="GO" id="GO:0015977">
    <property type="term" value="P:carbon fixation"/>
    <property type="evidence" value="ECO:0007669"/>
    <property type="project" value="UniProtKB-KW"/>
</dbReference>
<name>A0AA96WJJ7_9CYAN</name>
<dbReference type="AlphaFoldDB" id="A0AA96WJJ7"/>
<keyword evidence="1" id="KW-0120">Carbon dioxide fixation</keyword>
<dbReference type="InterPro" id="IPR037233">
    <property type="entry name" value="CcmK-like_sf"/>
</dbReference>
<dbReference type="InterPro" id="IPR050575">
    <property type="entry name" value="BMC_shell"/>
</dbReference>
<dbReference type="EMBL" id="CP053586">
    <property type="protein sequence ID" value="WNZ26723.1"/>
    <property type="molecule type" value="Genomic_DNA"/>
</dbReference>
<comment type="subcellular location">
    <subcellularLocation>
        <location evidence="2">Carboxysome</location>
    </subcellularLocation>
</comment>
<comment type="similarity">
    <text evidence="4">Belongs to the bacterial microcompartments protein family.</text>
</comment>
<sequence length="109" mass="11317">MIEVLGVPTALEVADAMCKAAQVICVGFENTDLGRITVLIRGPVAEVETAVAAGLAAIRRVNGGELLSVHVIARPHANLEAVLPLGDSQTLVSLGRIDSIIRFPPPLSA</sequence>
<dbReference type="PANTHER" id="PTHR33941">
    <property type="entry name" value="PROPANEDIOL UTILIZATION PROTEIN PDUA"/>
    <property type="match status" value="1"/>
</dbReference>
<evidence type="ECO:0000256" key="2">
    <source>
        <dbReference type="ARBA" id="ARBA00023587"/>
    </source>
</evidence>
<dbReference type="PROSITE" id="PS51930">
    <property type="entry name" value="BMC_2"/>
    <property type="match status" value="1"/>
</dbReference>
<dbReference type="PANTHER" id="PTHR33941:SF13">
    <property type="entry name" value="CARBOXYSOME SHELL PROTEIN CCMK4"/>
    <property type="match status" value="1"/>
</dbReference>
<dbReference type="InterPro" id="IPR044872">
    <property type="entry name" value="CcmK/CsoS1_BMC"/>
</dbReference>
<dbReference type="InterPro" id="IPR000249">
    <property type="entry name" value="BMC_dom"/>
</dbReference>
<evidence type="ECO:0000256" key="3">
    <source>
        <dbReference type="ARBA" id="ARBA00024446"/>
    </source>
</evidence>
<feature type="domain" description="BMC" evidence="5">
    <location>
        <begin position="1"/>
        <end position="84"/>
    </location>
</feature>
<evidence type="ECO:0000256" key="4">
    <source>
        <dbReference type="PROSITE-ProRule" id="PRU01278"/>
    </source>
</evidence>
<accession>A0AA96WJJ7</accession>
<evidence type="ECO:0000313" key="6">
    <source>
        <dbReference type="EMBL" id="WNZ26723.1"/>
    </source>
</evidence>
<dbReference type="CDD" id="cd07057">
    <property type="entry name" value="BMC_CcmK"/>
    <property type="match status" value="1"/>
</dbReference>